<dbReference type="InterPro" id="IPR001851">
    <property type="entry name" value="ABC_transp_permease"/>
</dbReference>
<feature type="transmembrane region" description="Helical" evidence="7">
    <location>
        <begin position="217"/>
        <end position="241"/>
    </location>
</feature>
<evidence type="ECO:0000256" key="1">
    <source>
        <dbReference type="ARBA" id="ARBA00004651"/>
    </source>
</evidence>
<evidence type="ECO:0000256" key="7">
    <source>
        <dbReference type="SAM" id="Phobius"/>
    </source>
</evidence>
<proteinExistence type="predicted"/>
<protein>
    <submittedName>
        <fullName evidence="8">Uncharacterized protein</fullName>
    </submittedName>
</protein>
<keyword evidence="2" id="KW-1003">Cell membrane</keyword>
<evidence type="ECO:0000256" key="3">
    <source>
        <dbReference type="ARBA" id="ARBA00022692"/>
    </source>
</evidence>
<feature type="transmembrane region" description="Helical" evidence="7">
    <location>
        <begin position="313"/>
        <end position="333"/>
    </location>
</feature>
<feature type="transmembrane region" description="Helical" evidence="7">
    <location>
        <begin position="84"/>
        <end position="104"/>
    </location>
</feature>
<evidence type="ECO:0000256" key="4">
    <source>
        <dbReference type="ARBA" id="ARBA00022989"/>
    </source>
</evidence>
<dbReference type="RefSeq" id="WP_195168743.1">
    <property type="nucleotide sequence ID" value="NZ_CP062983.1"/>
</dbReference>
<keyword evidence="9" id="KW-1185">Reference proteome</keyword>
<keyword evidence="3 7" id="KW-0812">Transmembrane</keyword>
<evidence type="ECO:0000256" key="2">
    <source>
        <dbReference type="ARBA" id="ARBA00022475"/>
    </source>
</evidence>
<feature type="transmembrane region" description="Helical" evidence="7">
    <location>
        <begin position="457"/>
        <end position="479"/>
    </location>
</feature>
<feature type="transmembrane region" description="Helical" evidence="7">
    <location>
        <begin position="595"/>
        <end position="620"/>
    </location>
</feature>
<dbReference type="GO" id="GO:0005886">
    <property type="term" value="C:plasma membrane"/>
    <property type="evidence" value="ECO:0007669"/>
    <property type="project" value="UniProtKB-SubCell"/>
</dbReference>
<reference evidence="8 9" key="1">
    <citation type="submission" date="2020-02" db="EMBL/GenBank/DDBJ databases">
        <authorList>
            <person name="Zheng R.K."/>
            <person name="Sun C.M."/>
        </authorList>
    </citation>
    <scope>NUCLEOTIDE SEQUENCE [LARGE SCALE GENOMIC DNA]</scope>
    <source>
        <strain evidence="9">rifampicinis</strain>
    </source>
</reference>
<accession>A0A7S8IDC9</accession>
<feature type="transmembrane region" description="Helical" evidence="7">
    <location>
        <begin position="381"/>
        <end position="401"/>
    </location>
</feature>
<comment type="subcellular location">
    <subcellularLocation>
        <location evidence="1">Cell membrane</location>
        <topology evidence="1">Multi-pass membrane protein</topology>
    </subcellularLocation>
</comment>
<evidence type="ECO:0000256" key="6">
    <source>
        <dbReference type="SAM" id="MobiDB-lite"/>
    </source>
</evidence>
<dbReference type="AlphaFoldDB" id="A0A7S8IDC9"/>
<dbReference type="CDD" id="cd06581">
    <property type="entry name" value="TM_PBP1_LivM_like"/>
    <property type="match status" value="1"/>
</dbReference>
<evidence type="ECO:0000313" key="9">
    <source>
        <dbReference type="Proteomes" id="UP000594468"/>
    </source>
</evidence>
<dbReference type="EMBL" id="CP062983">
    <property type="protein sequence ID" value="QPC80668.1"/>
    <property type="molecule type" value="Genomic_DNA"/>
</dbReference>
<feature type="transmembrane region" description="Helical" evidence="7">
    <location>
        <begin position="188"/>
        <end position="205"/>
    </location>
</feature>
<evidence type="ECO:0000256" key="5">
    <source>
        <dbReference type="ARBA" id="ARBA00023136"/>
    </source>
</evidence>
<feature type="transmembrane region" description="Helical" evidence="7">
    <location>
        <begin position="546"/>
        <end position="565"/>
    </location>
</feature>
<feature type="region of interest" description="Disordered" evidence="6">
    <location>
        <begin position="695"/>
        <end position="717"/>
    </location>
</feature>
<gene>
    <name evidence="8" type="ORF">G4Y79_13195</name>
</gene>
<keyword evidence="5 7" id="KW-0472">Membrane</keyword>
<evidence type="ECO:0000313" key="8">
    <source>
        <dbReference type="EMBL" id="QPC80668.1"/>
    </source>
</evidence>
<name>A0A7S8IDC9_9CHLR</name>
<feature type="transmembrane region" description="Helical" evidence="7">
    <location>
        <begin position="667"/>
        <end position="683"/>
    </location>
</feature>
<feature type="transmembrane region" description="Helical" evidence="7">
    <location>
        <begin position="21"/>
        <end position="41"/>
    </location>
</feature>
<dbReference type="PANTHER" id="PTHR30482:SF10">
    <property type="entry name" value="HIGH-AFFINITY BRANCHED-CHAIN AMINO ACID TRANSPORT PROTEIN BRAE"/>
    <property type="match status" value="1"/>
</dbReference>
<dbReference type="KEGG" id="pmet:G4Y79_13195"/>
<sequence>MENHNNLRIGFLGEHTIRYSLYTAVVVLILTLTGIFSTFAGRDIIQNRLSMDTIALLLMIGIPAFIASTTLLDSSLPLKVINGAIAGWIASAAISIVIVLETLVPQQDLVFVFNNYRPIIGGVATFGYEGDAWFTGVTLLMLFGLILGGVVGAIQALPSRVQHAFYGGLGSMVVIGLISNQVRDLMTPADSVAIILALIAGYIASRILIERPLWLRLVIGLAAGAVFGFIMALLANGGAFAQDGSLLLGGDQPVILLGPDQPFVMLPIIFGLIGLSGALITTSTTFVHNSAAFLAVVLLLLGMLNVQQRMTDIMAVATFVVFALAIWLLPPLGQRANQFYDESAPAQRKTVTRLTSGLALALALVAPIFMGQYITNVLDLVMLYIIMGLGLNVMVGYAGLLDLGYVASFAIGAYTSAILTTPSIVTTGCVPLDVAQGTHYFDMCTGILENWQGIGLLTFWTAWPIAILVSAFTGMALGIPVLRLRGDYLAIVTLGFGEMTRVLTRAQITAPLLGAAQGISPVPFPVIDLTSINPSWYFELSNASTIYYLYVFSVLAAALIVWRLAGSRLGRAWRAMKADEDVAQAMGVPLVRTKLLAFGISSAFAGLGGAIFAAQLRGIFPDSFTLMVSVNVLSLIIIGGLGSIPGIVLGALMLVGLPELLRELQDYRLLVFGALLVGTMLLKPEGLIPPPIRQLSQRVTGEKNPTSSQPSLQGADQ</sequence>
<dbReference type="Pfam" id="PF02653">
    <property type="entry name" value="BPD_transp_2"/>
    <property type="match status" value="1"/>
</dbReference>
<feature type="transmembrane region" description="Helical" evidence="7">
    <location>
        <begin position="632"/>
        <end position="655"/>
    </location>
</feature>
<feature type="transmembrane region" description="Helical" evidence="7">
    <location>
        <begin position="354"/>
        <end position="375"/>
    </location>
</feature>
<feature type="transmembrane region" description="Helical" evidence="7">
    <location>
        <begin position="287"/>
        <end position="307"/>
    </location>
</feature>
<dbReference type="GO" id="GO:0015658">
    <property type="term" value="F:branched-chain amino acid transmembrane transporter activity"/>
    <property type="evidence" value="ECO:0007669"/>
    <property type="project" value="InterPro"/>
</dbReference>
<feature type="transmembrane region" description="Helical" evidence="7">
    <location>
        <begin position="261"/>
        <end position="280"/>
    </location>
</feature>
<feature type="transmembrane region" description="Helical" evidence="7">
    <location>
        <begin position="132"/>
        <end position="157"/>
    </location>
</feature>
<dbReference type="Proteomes" id="UP000594468">
    <property type="component" value="Chromosome"/>
</dbReference>
<organism evidence="8 9">
    <name type="scientific">Phototrophicus methaneseepsis</name>
    <dbReference type="NCBI Taxonomy" id="2710758"/>
    <lineage>
        <taxon>Bacteria</taxon>
        <taxon>Bacillati</taxon>
        <taxon>Chloroflexota</taxon>
        <taxon>Candidatus Thermofontia</taxon>
        <taxon>Phototrophicales</taxon>
        <taxon>Phototrophicaceae</taxon>
        <taxon>Phototrophicus</taxon>
    </lineage>
</organism>
<feature type="transmembrane region" description="Helical" evidence="7">
    <location>
        <begin position="164"/>
        <end position="182"/>
    </location>
</feature>
<keyword evidence="4 7" id="KW-1133">Transmembrane helix</keyword>
<feature type="transmembrane region" description="Helical" evidence="7">
    <location>
        <begin position="53"/>
        <end position="72"/>
    </location>
</feature>
<dbReference type="InterPro" id="IPR043428">
    <property type="entry name" value="LivM-like"/>
</dbReference>
<dbReference type="PANTHER" id="PTHR30482">
    <property type="entry name" value="HIGH-AFFINITY BRANCHED-CHAIN AMINO ACID TRANSPORT SYSTEM PERMEASE"/>
    <property type="match status" value="1"/>
</dbReference>